<gene>
    <name evidence="2" type="ORF">CCMP2556_LOCUS18728</name>
</gene>
<sequence length="286" mass="32007">MDIESPVHQSPSPVPQGAPHLPSDVSSDLSQSDDELSENRTTPADIAGNFSLVHRAWILNRVRFHAQKVCEVFSPPRVTLAAHRAGHTADFAFDITYNGWDALDATMRIELRQIIREMRPTLLVLSPPCTMFSPLTRMWNRDKWTPEEYAMRREAAECMFDYALDLAADMELVGRGFVLEHPAPASSWERPKAQALLATPNIRATNFDQCATGLLSPSGAPMKKRTKLLSNVGPIHTLFAQRQCSCVTQHRTIQGSEWGVQLSTWAQRYPDPMCNLIVQAAAQWAD</sequence>
<protein>
    <submittedName>
        <fullName evidence="2">Uncharacterized protein</fullName>
    </submittedName>
</protein>
<dbReference type="GO" id="GO:0003964">
    <property type="term" value="F:RNA-directed DNA polymerase activity"/>
    <property type="evidence" value="ECO:0007669"/>
    <property type="project" value="UniProtKB-KW"/>
</dbReference>
<proteinExistence type="predicted"/>
<reference evidence="2 3" key="1">
    <citation type="submission" date="2024-02" db="EMBL/GenBank/DDBJ databases">
        <authorList>
            <person name="Chen Y."/>
            <person name="Shah S."/>
            <person name="Dougan E. K."/>
            <person name="Thang M."/>
            <person name="Chan C."/>
        </authorList>
    </citation>
    <scope>NUCLEOTIDE SEQUENCE [LARGE SCALE GENOMIC DNA]</scope>
</reference>
<dbReference type="EMBL" id="CAXAMN010010757">
    <property type="protein sequence ID" value="CAK9032570.1"/>
    <property type="molecule type" value="Genomic_DNA"/>
</dbReference>
<accession>A0ABP0L2C9</accession>
<name>A0ABP0L2C9_9DINO</name>
<comment type="caution">
    <text evidence="2">The sequence shown here is derived from an EMBL/GenBank/DDBJ whole genome shotgun (WGS) entry which is preliminary data.</text>
</comment>
<organism evidence="2 3">
    <name type="scientific">Durusdinium trenchii</name>
    <dbReference type="NCBI Taxonomy" id="1381693"/>
    <lineage>
        <taxon>Eukaryota</taxon>
        <taxon>Sar</taxon>
        <taxon>Alveolata</taxon>
        <taxon>Dinophyceae</taxon>
        <taxon>Suessiales</taxon>
        <taxon>Symbiodiniaceae</taxon>
        <taxon>Durusdinium</taxon>
    </lineage>
</organism>
<keyword evidence="3" id="KW-1185">Reference proteome</keyword>
<dbReference type="Proteomes" id="UP001642484">
    <property type="component" value="Unassembled WGS sequence"/>
</dbReference>
<evidence type="ECO:0000313" key="3">
    <source>
        <dbReference type="Proteomes" id="UP001642484"/>
    </source>
</evidence>
<evidence type="ECO:0000313" key="2">
    <source>
        <dbReference type="EMBL" id="CAK9032570.1"/>
    </source>
</evidence>
<evidence type="ECO:0000256" key="1">
    <source>
        <dbReference type="SAM" id="MobiDB-lite"/>
    </source>
</evidence>
<feature type="region of interest" description="Disordered" evidence="1">
    <location>
        <begin position="1"/>
        <end position="42"/>
    </location>
</feature>
<feature type="compositionally biased region" description="Low complexity" evidence="1">
    <location>
        <begin position="1"/>
        <end position="11"/>
    </location>
</feature>